<dbReference type="Gene3D" id="3.40.50.300">
    <property type="entry name" value="P-loop containing nucleotide triphosphate hydrolases"/>
    <property type="match status" value="1"/>
</dbReference>
<protein>
    <submittedName>
        <fullName evidence="2">AAA family ATPase</fullName>
    </submittedName>
</protein>
<proteinExistence type="predicted"/>
<feature type="domain" description="Endonuclease GajA/Old nuclease/RecF-like AAA" evidence="1">
    <location>
        <begin position="1"/>
        <end position="370"/>
    </location>
</feature>
<name>A0A923LFP7_9FIRM</name>
<sequence>MRIDKLKIKDFKNLKDFQIDIDESQLTSVFIGRNGAGKSNLLEAIVIIFRDLDLGVVTKDFSYEIIYKCSSHTVEIKNDATKSKREFLVDDKKLTKTAFYKQRRDYLPEHVFAYYSGPSNRLEKHFAKHQRNFYDALLNGDNETLRPLFYARLIHSNFVLLAFFSFFEEKNQRFLKEYFDIEAVESVLFVLKKAEWVKGKSHPKAEFWGARGVVRDFLNSLYEYALAPLKETESFEEGIKTVKKEVTYLYLKDQEKLQAFAEKYGNNVEFFKNLESTYISDLMEEVRIKVRKTDGTIITFNELSEGEQQLLMVLGLLKFTRSKESLFLLDEPDTHLNPAWKFDYLTLIKDVVGQNESSQVIISTHDPIVIGGLKKEAVTIFDRTTDGATVRIPEVDPKGMGVAGLLISDLFGLPTTLDAETQSKLDRKLQLQYKKNRTAEENEELSQLAQELEQLGFSRTTRDPLYGQFLEHLYSRPEFQDKPITDDDRKKMTKLMDDILEEILEEENK</sequence>
<reference evidence="2" key="1">
    <citation type="submission" date="2020-08" db="EMBL/GenBank/DDBJ databases">
        <title>Genome public.</title>
        <authorList>
            <person name="Liu C."/>
            <person name="Sun Q."/>
        </authorList>
    </citation>
    <scope>NUCLEOTIDE SEQUENCE</scope>
    <source>
        <strain evidence="2">NSJ-55</strain>
    </source>
</reference>
<dbReference type="InterPro" id="IPR041685">
    <property type="entry name" value="AAA_GajA/Old/RecF-like"/>
</dbReference>
<dbReference type="SUPFAM" id="SSF52540">
    <property type="entry name" value="P-loop containing nucleoside triphosphate hydrolases"/>
    <property type="match status" value="1"/>
</dbReference>
<dbReference type="CDD" id="cd00267">
    <property type="entry name" value="ABC_ATPase"/>
    <property type="match status" value="1"/>
</dbReference>
<keyword evidence="3" id="KW-1185">Reference proteome</keyword>
<dbReference type="RefSeq" id="WP_186874162.1">
    <property type="nucleotide sequence ID" value="NZ_JACOPF010000001.1"/>
</dbReference>
<organism evidence="2 3">
    <name type="scientific">Mediterraneibacter hominis</name>
    <dbReference type="NCBI Taxonomy" id="2763054"/>
    <lineage>
        <taxon>Bacteria</taxon>
        <taxon>Bacillati</taxon>
        <taxon>Bacillota</taxon>
        <taxon>Clostridia</taxon>
        <taxon>Lachnospirales</taxon>
        <taxon>Lachnospiraceae</taxon>
        <taxon>Mediterraneibacter</taxon>
    </lineage>
</organism>
<dbReference type="Proteomes" id="UP000652477">
    <property type="component" value="Unassembled WGS sequence"/>
</dbReference>
<dbReference type="InterPro" id="IPR051396">
    <property type="entry name" value="Bact_Antivir_Def_Nuclease"/>
</dbReference>
<evidence type="ECO:0000259" key="1">
    <source>
        <dbReference type="Pfam" id="PF13175"/>
    </source>
</evidence>
<evidence type="ECO:0000313" key="2">
    <source>
        <dbReference type="EMBL" id="MBC5687473.1"/>
    </source>
</evidence>
<dbReference type="InterPro" id="IPR027417">
    <property type="entry name" value="P-loop_NTPase"/>
</dbReference>
<accession>A0A923LFP7</accession>
<comment type="caution">
    <text evidence="2">The sequence shown here is derived from an EMBL/GenBank/DDBJ whole genome shotgun (WGS) entry which is preliminary data.</text>
</comment>
<dbReference type="PANTHER" id="PTHR43581:SF4">
    <property type="entry name" value="ATP_GTP PHOSPHATASE"/>
    <property type="match status" value="1"/>
</dbReference>
<dbReference type="AlphaFoldDB" id="A0A923LFP7"/>
<gene>
    <name evidence="2" type="ORF">H8S37_00790</name>
</gene>
<dbReference type="Pfam" id="PF13175">
    <property type="entry name" value="AAA_15"/>
    <property type="match status" value="1"/>
</dbReference>
<dbReference type="PANTHER" id="PTHR43581">
    <property type="entry name" value="ATP/GTP PHOSPHATASE"/>
    <property type="match status" value="1"/>
</dbReference>
<dbReference type="EMBL" id="JACOPF010000001">
    <property type="protein sequence ID" value="MBC5687473.1"/>
    <property type="molecule type" value="Genomic_DNA"/>
</dbReference>
<evidence type="ECO:0000313" key="3">
    <source>
        <dbReference type="Proteomes" id="UP000652477"/>
    </source>
</evidence>